<feature type="signal peptide" evidence="1">
    <location>
        <begin position="1"/>
        <end position="21"/>
    </location>
</feature>
<gene>
    <name evidence="2" type="ORF">F3F73_22760</name>
</gene>
<dbReference type="RefSeq" id="WP_130058157.1">
    <property type="nucleotide sequence ID" value="NZ_JADMVJ010000002.1"/>
</dbReference>
<evidence type="ECO:0008006" key="4">
    <source>
        <dbReference type="Google" id="ProtNLM"/>
    </source>
</evidence>
<dbReference type="InterPro" id="IPR036514">
    <property type="entry name" value="SGNH_hydro_sf"/>
</dbReference>
<evidence type="ECO:0000313" key="2">
    <source>
        <dbReference type="EMBL" id="KAA3757072.1"/>
    </source>
</evidence>
<comment type="caution">
    <text evidence="2">The sequence shown here is derived from an EMBL/GenBank/DDBJ whole genome shotgun (WGS) entry which is preliminary data.</text>
</comment>
<evidence type="ECO:0000313" key="3">
    <source>
        <dbReference type="Proteomes" id="UP000422221"/>
    </source>
</evidence>
<evidence type="ECO:0000256" key="1">
    <source>
        <dbReference type="SAM" id="SignalP"/>
    </source>
</evidence>
<reference evidence="2 3" key="1">
    <citation type="journal article" date="2019" name="Nat. Med.">
        <title>A library of human gut bacterial isolates paired with longitudinal multiomics data enables mechanistic microbiome research.</title>
        <authorList>
            <person name="Poyet M."/>
            <person name="Groussin M."/>
            <person name="Gibbons S.M."/>
            <person name="Avila-Pacheco J."/>
            <person name="Jiang X."/>
            <person name="Kearney S.M."/>
            <person name="Perrotta A.R."/>
            <person name="Berdy B."/>
            <person name="Zhao S."/>
            <person name="Lieberman T.D."/>
            <person name="Swanson P.K."/>
            <person name="Smith M."/>
            <person name="Roesemann S."/>
            <person name="Alexander J.E."/>
            <person name="Rich S.A."/>
            <person name="Livny J."/>
            <person name="Vlamakis H."/>
            <person name="Clish C."/>
            <person name="Bullock K."/>
            <person name="Deik A."/>
            <person name="Scott J."/>
            <person name="Pierce K.A."/>
            <person name="Xavier R.J."/>
            <person name="Alm E.J."/>
        </authorList>
    </citation>
    <scope>NUCLEOTIDE SEQUENCE [LARGE SCALE GENOMIC DNA]</scope>
    <source>
        <strain evidence="2 3">BIOML-A10</strain>
    </source>
</reference>
<dbReference type="AlphaFoldDB" id="A0A7J4XCE1"/>
<organism evidence="2 3">
    <name type="scientific">Bacteroides salyersiae</name>
    <dbReference type="NCBI Taxonomy" id="291644"/>
    <lineage>
        <taxon>Bacteria</taxon>
        <taxon>Pseudomonadati</taxon>
        <taxon>Bacteroidota</taxon>
        <taxon>Bacteroidia</taxon>
        <taxon>Bacteroidales</taxon>
        <taxon>Bacteroidaceae</taxon>
        <taxon>Bacteroides</taxon>
    </lineage>
</organism>
<name>A0A7J4XCE1_9BACE</name>
<dbReference type="Gene3D" id="3.40.50.1110">
    <property type="entry name" value="SGNH hydrolase"/>
    <property type="match status" value="1"/>
</dbReference>
<sequence length="88" mass="10045">MRLKFILNLWMFLFLSTNLFSQKTAVKVACIGNSITYGAFIANRDQNSYPAQPQAYLGDGYEVRNYGVSGRTLLTQGDYPYVKNERVH</sequence>
<accession>A0A7J4XCE1</accession>
<feature type="chain" id="PRO_5029709361" description="Sialate O-acetylesterase" evidence="1">
    <location>
        <begin position="22"/>
        <end position="88"/>
    </location>
</feature>
<dbReference type="GO" id="GO:0016788">
    <property type="term" value="F:hydrolase activity, acting on ester bonds"/>
    <property type="evidence" value="ECO:0007669"/>
    <property type="project" value="UniProtKB-ARBA"/>
</dbReference>
<keyword evidence="1" id="KW-0732">Signal</keyword>
<protein>
    <recommendedName>
        <fullName evidence="4">Sialate O-acetylesterase</fullName>
    </recommendedName>
</protein>
<dbReference type="SUPFAM" id="SSF52266">
    <property type="entry name" value="SGNH hydrolase"/>
    <property type="match status" value="1"/>
</dbReference>
<dbReference type="EMBL" id="VWMK01000037">
    <property type="protein sequence ID" value="KAA3757072.1"/>
    <property type="molecule type" value="Genomic_DNA"/>
</dbReference>
<proteinExistence type="predicted"/>
<dbReference type="Proteomes" id="UP000422221">
    <property type="component" value="Unassembled WGS sequence"/>
</dbReference>